<dbReference type="SUPFAM" id="SSF54427">
    <property type="entry name" value="NTF2-like"/>
    <property type="match status" value="1"/>
</dbReference>
<accession>A0A6L5YBN5</accession>
<gene>
    <name evidence="2" type="ORF">FYJ74_06835</name>
</gene>
<evidence type="ECO:0000313" key="3">
    <source>
        <dbReference type="Proteomes" id="UP000473699"/>
    </source>
</evidence>
<dbReference type="InterPro" id="IPR032710">
    <property type="entry name" value="NTF2-like_dom_sf"/>
</dbReference>
<dbReference type="EMBL" id="VUNH01000006">
    <property type="protein sequence ID" value="MST55746.1"/>
    <property type="molecule type" value="Genomic_DNA"/>
</dbReference>
<keyword evidence="3" id="KW-1185">Reference proteome</keyword>
<dbReference type="Pfam" id="PF12680">
    <property type="entry name" value="SnoaL_2"/>
    <property type="match status" value="1"/>
</dbReference>
<name>A0A6L5YBN5_9BACT</name>
<dbReference type="Gene3D" id="3.10.450.50">
    <property type="match status" value="1"/>
</dbReference>
<dbReference type="AlphaFoldDB" id="A0A6L5YBN5"/>
<dbReference type="RefSeq" id="WP_326830896.1">
    <property type="nucleotide sequence ID" value="NZ_VUNH01000006.1"/>
</dbReference>
<feature type="domain" description="SnoaL-like" evidence="1">
    <location>
        <begin position="3"/>
        <end position="97"/>
    </location>
</feature>
<organism evidence="2 3">
    <name type="scientific">Pyramidobacter porci</name>
    <dbReference type="NCBI Taxonomy" id="2605789"/>
    <lineage>
        <taxon>Bacteria</taxon>
        <taxon>Thermotogati</taxon>
        <taxon>Synergistota</taxon>
        <taxon>Synergistia</taxon>
        <taxon>Synergistales</taxon>
        <taxon>Dethiosulfovibrionaceae</taxon>
        <taxon>Pyramidobacter</taxon>
    </lineage>
</organism>
<dbReference type="InterPro" id="IPR037401">
    <property type="entry name" value="SnoaL-like"/>
</dbReference>
<sequence length="122" mass="13889">MEIRDFWKATLRQDAAAMRRFFAPGARVRWHNTNEAFSAEEFVEVNCEYPGAWDGEVERVERSGELIVTAVRVFAAGGGPSFHVVSFFHVRDGKIVSLDEYWGDDGAVPQWRLDKKIGRAIK</sequence>
<evidence type="ECO:0000313" key="2">
    <source>
        <dbReference type="EMBL" id="MST55746.1"/>
    </source>
</evidence>
<proteinExistence type="predicted"/>
<comment type="caution">
    <text evidence="2">The sequence shown here is derived from an EMBL/GenBank/DDBJ whole genome shotgun (WGS) entry which is preliminary data.</text>
</comment>
<dbReference type="Proteomes" id="UP000473699">
    <property type="component" value="Unassembled WGS sequence"/>
</dbReference>
<reference evidence="2 3" key="1">
    <citation type="submission" date="2019-08" db="EMBL/GenBank/DDBJ databases">
        <title>In-depth cultivation of the pig gut microbiome towards novel bacterial diversity and tailored functional studies.</title>
        <authorList>
            <person name="Wylensek D."/>
            <person name="Hitch T.C.A."/>
            <person name="Clavel T."/>
        </authorList>
    </citation>
    <scope>NUCLEOTIDE SEQUENCE [LARGE SCALE GENOMIC DNA]</scope>
    <source>
        <strain evidence="2 3">SM-530-WT-4B</strain>
    </source>
</reference>
<protein>
    <submittedName>
        <fullName evidence="2">Nuclear transport factor 2 family protein</fullName>
    </submittedName>
</protein>
<evidence type="ECO:0000259" key="1">
    <source>
        <dbReference type="Pfam" id="PF12680"/>
    </source>
</evidence>